<proteinExistence type="predicted"/>
<comment type="caution">
    <text evidence="3">The sequence shown here is derived from an EMBL/GenBank/DDBJ whole genome shotgun (WGS) entry which is preliminary data.</text>
</comment>
<keyword evidence="4" id="KW-1185">Reference proteome</keyword>
<feature type="compositionally biased region" description="Polar residues" evidence="1">
    <location>
        <begin position="105"/>
        <end position="118"/>
    </location>
</feature>
<evidence type="ECO:0000256" key="1">
    <source>
        <dbReference type="SAM" id="MobiDB-lite"/>
    </source>
</evidence>
<dbReference type="InterPro" id="IPR021822">
    <property type="entry name" value="DUF3405"/>
</dbReference>
<reference evidence="3 4" key="1">
    <citation type="submission" date="2024-06" db="EMBL/GenBank/DDBJ databases">
        <title>Complete genome of Phlyctema vagabunda strain 19-DSS-EL-015.</title>
        <authorList>
            <person name="Fiorenzani C."/>
        </authorList>
    </citation>
    <scope>NUCLEOTIDE SEQUENCE [LARGE SCALE GENOMIC DNA]</scope>
    <source>
        <strain evidence="3 4">19-DSS-EL-015</strain>
    </source>
</reference>
<sequence>MALRLRSTIGLVILLLLVYFVLTHKEVNFGNPLPPIDLAAHQQQTEGKWHHEITAPVLSVLPSSSPAQYDTLPNPTVIGSTVLDSTKPQTTSESLFSDRLRITAPGSSAPTHTQQSSFAPKETEVWDTDTSKPLREQFHDEYVKLGQDSEAGQVYGNTLRNLVNTGTHAGFKAAALTNASKEFSFTDRDAFAYNPYPDFEGSNYKAHNQGEYVSCSIPEGADSDVITFSGQPRIFSYPPLGASYVLDVDNNLCFERETRLGLYGYTEEGKTGSSRDWNAVDWGALQETCAHKNSGRFNVPIATLTTLHNPGEVISHRSDSLEQQEKQNYVLRRSEEEKPNVNVGRDTENKHYIAPAPLGKRENDTLHGMPTQFHELQAHTRTAVLLRASSARVWTENDKQNVRSIITELSLRSGGEYQVFLLFQILDNSAPIFSDPSAYSATLHDHVPQEFWSMTVLYNERLFQDVYPKIQLDHQNSNDSHWFPVQKFALDYPGFEYYWNWDLDTRYTGHHYTFLEKLATFADMQPRKGLWERNERFYIPKYHGSYESQFRFSVESKDAANSTIWGAPHISSVQALGPIPPVDDATDDDYKWGLHEHADFISLAPIFNPGGTDWRFRDDVWGFDGPASTPRRATAISQARCSRKLLEAMHAANVDGNHIGREMAPSTLALLHGLKAVYAPHPVYLDREWEGRSLNRWFNPIDYMEAGSTVESPFGDTEDQRFRGSTWSAKGEVARKLYNHWLGWEDGGVGGVEWERTNGRVCLPPMLLYPIRDLSKTIAGSSSLATKSKESDRG</sequence>
<evidence type="ECO:0000313" key="3">
    <source>
        <dbReference type="EMBL" id="KAL3422798.1"/>
    </source>
</evidence>
<protein>
    <submittedName>
        <fullName evidence="3">Uncharacterized protein</fullName>
    </submittedName>
</protein>
<dbReference type="Proteomes" id="UP001629113">
    <property type="component" value="Unassembled WGS sequence"/>
</dbReference>
<dbReference type="PANTHER" id="PTHR36205:SF2">
    <property type="entry name" value="MAJOR FACILITATOR SUPERFAMILY TRANSPORTER"/>
    <property type="match status" value="1"/>
</dbReference>
<accession>A0ABR4PHS8</accession>
<evidence type="ECO:0000256" key="2">
    <source>
        <dbReference type="SAM" id="SignalP"/>
    </source>
</evidence>
<feature type="signal peptide" evidence="2">
    <location>
        <begin position="1"/>
        <end position="23"/>
    </location>
</feature>
<dbReference type="Pfam" id="PF11885">
    <property type="entry name" value="DUF3405"/>
    <property type="match status" value="1"/>
</dbReference>
<feature type="chain" id="PRO_5045163840" evidence="2">
    <location>
        <begin position="24"/>
        <end position="794"/>
    </location>
</feature>
<keyword evidence="2" id="KW-0732">Signal</keyword>
<gene>
    <name evidence="3" type="ORF">PVAG01_04545</name>
</gene>
<organism evidence="3 4">
    <name type="scientific">Phlyctema vagabunda</name>
    <dbReference type="NCBI Taxonomy" id="108571"/>
    <lineage>
        <taxon>Eukaryota</taxon>
        <taxon>Fungi</taxon>
        <taxon>Dikarya</taxon>
        <taxon>Ascomycota</taxon>
        <taxon>Pezizomycotina</taxon>
        <taxon>Leotiomycetes</taxon>
        <taxon>Helotiales</taxon>
        <taxon>Dermateaceae</taxon>
        <taxon>Phlyctema</taxon>
    </lineage>
</organism>
<dbReference type="EMBL" id="JBFCZG010000004">
    <property type="protein sequence ID" value="KAL3422798.1"/>
    <property type="molecule type" value="Genomic_DNA"/>
</dbReference>
<feature type="region of interest" description="Disordered" evidence="1">
    <location>
        <begin position="104"/>
        <end position="123"/>
    </location>
</feature>
<evidence type="ECO:0000313" key="4">
    <source>
        <dbReference type="Proteomes" id="UP001629113"/>
    </source>
</evidence>
<name>A0ABR4PHS8_9HELO</name>
<dbReference type="PANTHER" id="PTHR36205">
    <property type="entry name" value="CHROMOSOME 19, WHOLE GENOME SHOTGUN SEQUENCE"/>
    <property type="match status" value="1"/>
</dbReference>